<comment type="cofactor">
    <cofactor evidence="2">
        <name>Zn(2+)</name>
        <dbReference type="ChEBI" id="CHEBI:29105"/>
    </cofactor>
</comment>
<comment type="similarity">
    <text evidence="3 11">Belongs to the peptidase M18 family.</text>
</comment>
<proteinExistence type="inferred from homology"/>
<dbReference type="VEuPathDB" id="TrichDB:TRFO_35845"/>
<dbReference type="Pfam" id="PF02127">
    <property type="entry name" value="Peptidase_M18"/>
    <property type="match status" value="1"/>
</dbReference>
<evidence type="ECO:0000256" key="5">
    <source>
        <dbReference type="ARBA" id="ARBA00022438"/>
    </source>
</evidence>
<keyword evidence="8 11" id="KW-0378">Hydrolase</keyword>
<keyword evidence="7 11" id="KW-0479">Metal-binding</keyword>
<evidence type="ECO:0000256" key="4">
    <source>
        <dbReference type="ARBA" id="ARBA00011965"/>
    </source>
</evidence>
<accession>A0A1J4JI00</accession>
<evidence type="ECO:0000256" key="10">
    <source>
        <dbReference type="ARBA" id="ARBA00023049"/>
    </source>
</evidence>
<dbReference type="RefSeq" id="XP_068351016.1">
    <property type="nucleotide sequence ID" value="XM_068510493.1"/>
</dbReference>
<dbReference type="EMBL" id="MLAK01001089">
    <property type="protein sequence ID" value="OHS97879.1"/>
    <property type="molecule type" value="Genomic_DNA"/>
</dbReference>
<organism evidence="12 13">
    <name type="scientific">Tritrichomonas foetus</name>
    <dbReference type="NCBI Taxonomy" id="1144522"/>
    <lineage>
        <taxon>Eukaryota</taxon>
        <taxon>Metamonada</taxon>
        <taxon>Parabasalia</taxon>
        <taxon>Tritrichomonadida</taxon>
        <taxon>Tritrichomonadidae</taxon>
        <taxon>Tritrichomonas</taxon>
    </lineage>
</organism>
<dbReference type="Proteomes" id="UP000179807">
    <property type="component" value="Unassembled WGS sequence"/>
</dbReference>
<dbReference type="GO" id="GO:0006508">
    <property type="term" value="P:proteolysis"/>
    <property type="evidence" value="ECO:0007669"/>
    <property type="project" value="UniProtKB-KW"/>
</dbReference>
<evidence type="ECO:0000256" key="6">
    <source>
        <dbReference type="ARBA" id="ARBA00022670"/>
    </source>
</evidence>
<dbReference type="SUPFAM" id="SSF101821">
    <property type="entry name" value="Aminopeptidase/glucanase lid domain"/>
    <property type="match status" value="1"/>
</dbReference>
<dbReference type="GO" id="GO:0008237">
    <property type="term" value="F:metallopeptidase activity"/>
    <property type="evidence" value="ECO:0007669"/>
    <property type="project" value="UniProtKB-KW"/>
</dbReference>
<dbReference type="Gene3D" id="2.30.250.10">
    <property type="entry name" value="Aminopeptidase i, Domain 2"/>
    <property type="match status" value="1"/>
</dbReference>
<dbReference type="PANTHER" id="PTHR28570:SF3">
    <property type="entry name" value="ASPARTYL AMINOPEPTIDASE"/>
    <property type="match status" value="1"/>
</dbReference>
<dbReference type="InterPro" id="IPR023358">
    <property type="entry name" value="Peptidase_M18_dom2"/>
</dbReference>
<dbReference type="NCBIfam" id="NF002759">
    <property type="entry name" value="PRK02813.1"/>
    <property type="match status" value="1"/>
</dbReference>
<dbReference type="GO" id="GO:0004177">
    <property type="term" value="F:aminopeptidase activity"/>
    <property type="evidence" value="ECO:0007669"/>
    <property type="project" value="UniProtKB-KW"/>
</dbReference>
<evidence type="ECO:0000256" key="9">
    <source>
        <dbReference type="ARBA" id="ARBA00022833"/>
    </source>
</evidence>
<evidence type="ECO:0000256" key="3">
    <source>
        <dbReference type="ARBA" id="ARBA00008290"/>
    </source>
</evidence>
<reference evidence="12" key="1">
    <citation type="submission" date="2016-10" db="EMBL/GenBank/DDBJ databases">
        <authorList>
            <person name="Benchimol M."/>
            <person name="Almeida L.G."/>
            <person name="Vasconcelos A.T."/>
            <person name="Perreira-Neves A."/>
            <person name="Rosa I.A."/>
            <person name="Tasca T."/>
            <person name="Bogo M.R."/>
            <person name="de Souza W."/>
        </authorList>
    </citation>
    <scope>NUCLEOTIDE SEQUENCE [LARGE SCALE GENOMIC DNA]</scope>
    <source>
        <strain evidence="12">K</strain>
    </source>
</reference>
<evidence type="ECO:0000313" key="12">
    <source>
        <dbReference type="EMBL" id="OHS97879.1"/>
    </source>
</evidence>
<comment type="catalytic activity">
    <reaction evidence="1">
        <text>Release of an N-terminal aspartate or glutamate from a peptide, with a preference for aspartate.</text>
        <dbReference type="EC" id="3.4.11.21"/>
    </reaction>
</comment>
<dbReference type="Gene3D" id="3.40.630.10">
    <property type="entry name" value="Zn peptidases"/>
    <property type="match status" value="1"/>
</dbReference>
<protein>
    <recommendedName>
        <fullName evidence="4">aspartyl aminopeptidase</fullName>
        <ecNumber evidence="4">3.4.11.21</ecNumber>
    </recommendedName>
</protein>
<keyword evidence="10 11" id="KW-0482">Metalloprotease</keyword>
<evidence type="ECO:0000256" key="7">
    <source>
        <dbReference type="ARBA" id="ARBA00022723"/>
    </source>
</evidence>
<dbReference type="PRINTS" id="PR00932">
    <property type="entry name" value="AMINO1PTASE"/>
</dbReference>
<gene>
    <name evidence="12" type="ORF">TRFO_35845</name>
</gene>
<sequence>MSSTKKELLQFLDQSPVPYFFNEGIRKQLLEAGYDELDEHGDWVLDDQSPAKAEALPKKGFLIRDNRALVAFNVGGYDSAIIVGTHSDSPCLKIRSKPDISSGDLKQVSVHTYGGGIWFTWLGRDLRLVGSATIRDENGKLVEKLIDSEDAIAFIPCSNFGNRPSPNTETQLRPIIGGKKSDNLLTYVANKLQVEPSEIVDWDLSFVDANPPAMCRNFVESMRLDNLGSTFSACKAFLNSEPKNTINILAVFDHEEVGSNSRFGAASDLLLFVLKRLVGGTNRLAPLIAKSLFVSSDNAHAVHPNFSTKHDKMHQPLLSKGVVLKSAPHGSYGTDMTSSYPLKHAAKACGVPLQMFMNRNDIPSGTTIGPIVSTRLGIPTVDIGQPQLSMHSIRETMAVKDADYLTKLLTELYNNYEEHRLKL</sequence>
<keyword evidence="5 11" id="KW-0031">Aminopeptidase</keyword>
<name>A0A1J4JI00_9EUKA</name>
<keyword evidence="13" id="KW-1185">Reference proteome</keyword>
<comment type="caution">
    <text evidence="12">The sequence shown here is derived from an EMBL/GenBank/DDBJ whole genome shotgun (WGS) entry which is preliminary data.</text>
</comment>
<dbReference type="PANTHER" id="PTHR28570">
    <property type="entry name" value="ASPARTYL AMINOPEPTIDASE"/>
    <property type="match status" value="1"/>
</dbReference>
<evidence type="ECO:0000256" key="1">
    <source>
        <dbReference type="ARBA" id="ARBA00001335"/>
    </source>
</evidence>
<evidence type="ECO:0000256" key="8">
    <source>
        <dbReference type="ARBA" id="ARBA00022801"/>
    </source>
</evidence>
<evidence type="ECO:0000256" key="2">
    <source>
        <dbReference type="ARBA" id="ARBA00001947"/>
    </source>
</evidence>
<dbReference type="AlphaFoldDB" id="A0A1J4JI00"/>
<dbReference type="GO" id="GO:0005737">
    <property type="term" value="C:cytoplasm"/>
    <property type="evidence" value="ECO:0007669"/>
    <property type="project" value="UniProtKB-ARBA"/>
</dbReference>
<dbReference type="InterPro" id="IPR001948">
    <property type="entry name" value="Peptidase_M18"/>
</dbReference>
<dbReference type="GeneID" id="94845197"/>
<evidence type="ECO:0000256" key="11">
    <source>
        <dbReference type="RuleBase" id="RU004386"/>
    </source>
</evidence>
<evidence type="ECO:0000313" key="13">
    <source>
        <dbReference type="Proteomes" id="UP000179807"/>
    </source>
</evidence>
<keyword evidence="9 11" id="KW-0862">Zinc</keyword>
<dbReference type="EC" id="3.4.11.21" evidence="4"/>
<dbReference type="SUPFAM" id="SSF53187">
    <property type="entry name" value="Zn-dependent exopeptidases"/>
    <property type="match status" value="1"/>
</dbReference>
<dbReference type="OrthoDB" id="9880441at2759"/>
<keyword evidence="6 11" id="KW-0645">Protease</keyword>
<dbReference type="GO" id="GO:0008270">
    <property type="term" value="F:zinc ion binding"/>
    <property type="evidence" value="ECO:0007669"/>
    <property type="project" value="InterPro"/>
</dbReference>